<keyword evidence="5" id="KW-1185">Reference proteome</keyword>
<accession>A0A6D2L593</accession>
<feature type="compositionally biased region" description="Acidic residues" evidence="2">
    <location>
        <begin position="235"/>
        <end position="250"/>
    </location>
</feature>
<feature type="region of interest" description="Disordered" evidence="2">
    <location>
        <begin position="186"/>
        <end position="285"/>
    </location>
</feature>
<organism evidence="4 5">
    <name type="scientific">Microthlaspi erraticum</name>
    <dbReference type="NCBI Taxonomy" id="1685480"/>
    <lineage>
        <taxon>Eukaryota</taxon>
        <taxon>Viridiplantae</taxon>
        <taxon>Streptophyta</taxon>
        <taxon>Embryophyta</taxon>
        <taxon>Tracheophyta</taxon>
        <taxon>Spermatophyta</taxon>
        <taxon>Magnoliopsida</taxon>
        <taxon>eudicotyledons</taxon>
        <taxon>Gunneridae</taxon>
        <taxon>Pentapetalae</taxon>
        <taxon>rosids</taxon>
        <taxon>malvids</taxon>
        <taxon>Brassicales</taxon>
        <taxon>Brassicaceae</taxon>
        <taxon>Coluteocarpeae</taxon>
        <taxon>Microthlaspi</taxon>
    </lineage>
</organism>
<evidence type="ECO:0000256" key="2">
    <source>
        <dbReference type="SAM" id="MobiDB-lite"/>
    </source>
</evidence>
<comment type="caution">
    <text evidence="4">The sequence shown here is derived from an EMBL/GenBank/DDBJ whole genome shotgun (WGS) entry which is preliminary data.</text>
</comment>
<evidence type="ECO:0000313" key="5">
    <source>
        <dbReference type="Proteomes" id="UP000467841"/>
    </source>
</evidence>
<dbReference type="PANTHER" id="PTHR31662">
    <property type="entry name" value="BNAANNG10740D PROTEIN-RELATED"/>
    <property type="match status" value="1"/>
</dbReference>
<dbReference type="AlphaFoldDB" id="A0A6D2L593"/>
<dbReference type="Pfam" id="PF04504">
    <property type="entry name" value="GeBP-like_DBD"/>
    <property type="match status" value="1"/>
</dbReference>
<dbReference type="Proteomes" id="UP000467841">
    <property type="component" value="Unassembled WGS sequence"/>
</dbReference>
<dbReference type="PANTHER" id="PTHR31662:SF61">
    <property type="entry name" value="GLABROUS1 ENHANCER-BINDING PROTEIN-LIKE 3"/>
    <property type="match status" value="1"/>
</dbReference>
<dbReference type="EMBL" id="CACVBM020001840">
    <property type="protein sequence ID" value="CAA7060879.1"/>
    <property type="molecule type" value="Genomic_DNA"/>
</dbReference>
<protein>
    <recommendedName>
        <fullName evidence="3">Glabrous enhancer-binding protein-like DBD domain-containing protein</fullName>
    </recommendedName>
</protein>
<sequence length="358" mass="41379">MVGKRQLRHRGDSSDTKSDCLENRNKDQPLPSSMHDDEVSAMEAMLRRAKQQKTTTAKTPMSSSVSKMIWTRNDELIILASIVDYEKDTKLSYQSDWDAFYGYIGSIEADFSKQQLKDKIRNLVKRFTDNQANWKRKRLSFASTEDDEIFKLSMIIWGKNETEYASSENVNQDKVLEHNKDVPCAEHEHEQVDENMDQEKKDATSAEPERVDENMDQQKDLNVASVEHERVDENMNQEEEDVPSAEDEGVNENVDQEKDHVRETEQEPVSNISMETGRGEKEKSEEDAILQDALEAWTAFQGFSKSQQNSMLQNLKNLGEQERRELCDEWKALFYEEMKLKIKKLNFTAKLANAGVSD</sequence>
<feature type="compositionally biased region" description="Basic and acidic residues" evidence="2">
    <location>
        <begin position="186"/>
        <end position="219"/>
    </location>
</feature>
<evidence type="ECO:0000256" key="1">
    <source>
        <dbReference type="ARBA" id="ARBA00010820"/>
    </source>
</evidence>
<feature type="compositionally biased region" description="Basic and acidic residues" evidence="2">
    <location>
        <begin position="255"/>
        <end position="265"/>
    </location>
</feature>
<dbReference type="GO" id="GO:0005634">
    <property type="term" value="C:nucleus"/>
    <property type="evidence" value="ECO:0007669"/>
    <property type="project" value="TreeGrafter"/>
</dbReference>
<evidence type="ECO:0000259" key="3">
    <source>
        <dbReference type="Pfam" id="PF04504"/>
    </source>
</evidence>
<feature type="region of interest" description="Disordered" evidence="2">
    <location>
        <begin position="1"/>
        <end position="40"/>
    </location>
</feature>
<comment type="similarity">
    <text evidence="1">Belongs to the GeBP family.</text>
</comment>
<dbReference type="GO" id="GO:0006355">
    <property type="term" value="P:regulation of DNA-templated transcription"/>
    <property type="evidence" value="ECO:0007669"/>
    <property type="project" value="InterPro"/>
</dbReference>
<reference evidence="4" key="1">
    <citation type="submission" date="2020-01" db="EMBL/GenBank/DDBJ databases">
        <authorList>
            <person name="Mishra B."/>
        </authorList>
    </citation>
    <scope>NUCLEOTIDE SEQUENCE [LARGE SCALE GENOMIC DNA]</scope>
</reference>
<gene>
    <name evidence="4" type="ORF">MERR_LOCUS48115</name>
</gene>
<name>A0A6D2L593_9BRAS</name>
<feature type="domain" description="Glabrous enhancer-binding protein-like DBD" evidence="3">
    <location>
        <begin position="67"/>
        <end position="158"/>
    </location>
</feature>
<evidence type="ECO:0000313" key="4">
    <source>
        <dbReference type="EMBL" id="CAA7060879.1"/>
    </source>
</evidence>
<proteinExistence type="inferred from homology"/>
<dbReference type="InterPro" id="IPR053932">
    <property type="entry name" value="GeBP-like_DBD"/>
</dbReference>
<dbReference type="InterPro" id="IPR007592">
    <property type="entry name" value="GEBP"/>
</dbReference>
<dbReference type="OrthoDB" id="1885109at2759"/>
<feature type="compositionally biased region" description="Basic and acidic residues" evidence="2">
    <location>
        <begin position="9"/>
        <end position="27"/>
    </location>
</feature>